<name>A0A2B4R8A4_STYPI</name>
<dbReference type="GO" id="GO:0005506">
    <property type="term" value="F:iron ion binding"/>
    <property type="evidence" value="ECO:0007669"/>
    <property type="project" value="InterPro"/>
</dbReference>
<proteinExistence type="inferred from homology"/>
<dbReference type="EMBL" id="LSMT01001329">
    <property type="protein sequence ID" value="PFX12505.1"/>
    <property type="molecule type" value="Genomic_DNA"/>
</dbReference>
<dbReference type="STRING" id="50429.A0A2B4R8A4"/>
<dbReference type="AlphaFoldDB" id="A0A2B4R8A4"/>
<feature type="compositionally biased region" description="Basic and acidic residues" evidence="5">
    <location>
        <begin position="1"/>
        <end position="21"/>
    </location>
</feature>
<dbReference type="GO" id="GO:0020037">
    <property type="term" value="F:heme binding"/>
    <property type="evidence" value="ECO:0007669"/>
    <property type="project" value="InterPro"/>
</dbReference>
<accession>A0A2B4R8A4</accession>
<keyword evidence="3" id="KW-0256">Endoplasmic reticulum</keyword>
<dbReference type="Gene3D" id="1.10.630.10">
    <property type="entry name" value="Cytochrome P450"/>
    <property type="match status" value="1"/>
</dbReference>
<comment type="subcellular location">
    <subcellularLocation>
        <location evidence="1">Endoplasmic reticulum membrane</location>
    </subcellularLocation>
</comment>
<protein>
    <submittedName>
        <fullName evidence="6">Cytochrome P450 4C1</fullName>
    </submittedName>
</protein>
<comment type="similarity">
    <text evidence="2">Belongs to the cytochrome P450 family.</text>
</comment>
<feature type="region of interest" description="Disordered" evidence="5">
    <location>
        <begin position="1"/>
        <end position="35"/>
    </location>
</feature>
<dbReference type="OrthoDB" id="1470350at2759"/>
<reference evidence="7" key="1">
    <citation type="journal article" date="2017" name="bioRxiv">
        <title>Comparative analysis of the genomes of Stylophora pistillata and Acropora digitifera provides evidence for extensive differences between species of corals.</title>
        <authorList>
            <person name="Voolstra C.R."/>
            <person name="Li Y."/>
            <person name="Liew Y.J."/>
            <person name="Baumgarten S."/>
            <person name="Zoccola D."/>
            <person name="Flot J.-F."/>
            <person name="Tambutte S."/>
            <person name="Allemand D."/>
            <person name="Aranda M."/>
        </authorList>
    </citation>
    <scope>NUCLEOTIDE SEQUENCE [LARGE SCALE GENOMIC DNA]</scope>
</reference>
<evidence type="ECO:0000256" key="3">
    <source>
        <dbReference type="ARBA" id="ARBA00022824"/>
    </source>
</evidence>
<evidence type="ECO:0000256" key="2">
    <source>
        <dbReference type="ARBA" id="ARBA00010617"/>
    </source>
</evidence>
<dbReference type="Proteomes" id="UP000225706">
    <property type="component" value="Unassembled WGS sequence"/>
</dbReference>
<keyword evidence="7" id="KW-1185">Reference proteome</keyword>
<dbReference type="GO" id="GO:0016705">
    <property type="term" value="F:oxidoreductase activity, acting on paired donors, with incorporation or reduction of molecular oxygen"/>
    <property type="evidence" value="ECO:0007669"/>
    <property type="project" value="InterPro"/>
</dbReference>
<dbReference type="InterPro" id="IPR050196">
    <property type="entry name" value="Cytochrome_P450_Monoox"/>
</dbReference>
<dbReference type="PANTHER" id="PTHR24291:SF189">
    <property type="entry name" value="CYTOCHROME P450 4C3-RELATED"/>
    <property type="match status" value="1"/>
</dbReference>
<dbReference type="SUPFAM" id="SSF48264">
    <property type="entry name" value="Cytochrome P450"/>
    <property type="match status" value="1"/>
</dbReference>
<organism evidence="6 7">
    <name type="scientific">Stylophora pistillata</name>
    <name type="common">Smooth cauliflower coral</name>
    <dbReference type="NCBI Taxonomy" id="50429"/>
    <lineage>
        <taxon>Eukaryota</taxon>
        <taxon>Metazoa</taxon>
        <taxon>Cnidaria</taxon>
        <taxon>Anthozoa</taxon>
        <taxon>Hexacorallia</taxon>
        <taxon>Scleractinia</taxon>
        <taxon>Astrocoeniina</taxon>
        <taxon>Pocilloporidae</taxon>
        <taxon>Stylophora</taxon>
    </lineage>
</organism>
<evidence type="ECO:0000313" key="6">
    <source>
        <dbReference type="EMBL" id="PFX12505.1"/>
    </source>
</evidence>
<dbReference type="GO" id="GO:0004497">
    <property type="term" value="F:monooxygenase activity"/>
    <property type="evidence" value="ECO:0007669"/>
    <property type="project" value="InterPro"/>
</dbReference>
<dbReference type="InterPro" id="IPR002401">
    <property type="entry name" value="Cyt_P450_E_grp-I"/>
</dbReference>
<evidence type="ECO:0000256" key="4">
    <source>
        <dbReference type="ARBA" id="ARBA00023136"/>
    </source>
</evidence>
<gene>
    <name evidence="6" type="primary">CYP4C1</name>
    <name evidence="6" type="ORF">AWC38_SpisGene23528</name>
</gene>
<comment type="caution">
    <text evidence="6">The sequence shown here is derived from an EMBL/GenBank/DDBJ whole genome shotgun (WGS) entry which is preliminary data.</text>
</comment>
<dbReference type="PRINTS" id="PR00463">
    <property type="entry name" value="EP450I"/>
</dbReference>
<keyword evidence="4" id="KW-0472">Membrane</keyword>
<evidence type="ECO:0000256" key="5">
    <source>
        <dbReference type="SAM" id="MobiDB-lite"/>
    </source>
</evidence>
<dbReference type="PANTHER" id="PTHR24291">
    <property type="entry name" value="CYTOCHROME P450 FAMILY 4"/>
    <property type="match status" value="1"/>
</dbReference>
<evidence type="ECO:0000256" key="1">
    <source>
        <dbReference type="ARBA" id="ARBA00004586"/>
    </source>
</evidence>
<dbReference type="GO" id="GO:0005789">
    <property type="term" value="C:endoplasmic reticulum membrane"/>
    <property type="evidence" value="ECO:0007669"/>
    <property type="project" value="UniProtKB-SubCell"/>
</dbReference>
<evidence type="ECO:0000313" key="7">
    <source>
        <dbReference type="Proteomes" id="UP000225706"/>
    </source>
</evidence>
<sequence>MQNPKVIDERIADRAAKRNDPQSEENDTEQRGEGEFKSKRRLAFLDLLLEAYDRGEISREGIREEVDTFMFEGHDTTAAGLTWALYLLARHPHIQQQVHEEVDKFFEQRPETLTVNDLKDLRYLECVVKYGQYGHTLDLVITREEQTFIKNLLGFDPALSDHIMIRCNLDFCKPVAQDLLSFRRLRATDMDKLSSDLEDSALIRSPLNDDLSLAIDQFNSTLQSIIDNHAPIVRRSVTLCPYAPWFPDEIKVANREKKTGKTMARA</sequence>
<dbReference type="Pfam" id="PF00067">
    <property type="entry name" value="p450"/>
    <property type="match status" value="1"/>
</dbReference>
<dbReference type="InterPro" id="IPR001128">
    <property type="entry name" value="Cyt_P450"/>
</dbReference>
<dbReference type="InterPro" id="IPR036396">
    <property type="entry name" value="Cyt_P450_sf"/>
</dbReference>